<dbReference type="RefSeq" id="WP_188254324.1">
    <property type="nucleotide sequence ID" value="NZ_JABVCF010000004.1"/>
</dbReference>
<organism evidence="1 2">
    <name type="scientific">Pseudaminobacter soli</name>
    <name type="common">ex Zhang et al. 2022</name>
    <dbReference type="NCBI Taxonomy" id="2831468"/>
    <lineage>
        <taxon>Bacteria</taxon>
        <taxon>Pseudomonadati</taxon>
        <taxon>Pseudomonadota</taxon>
        <taxon>Alphaproteobacteria</taxon>
        <taxon>Hyphomicrobiales</taxon>
        <taxon>Phyllobacteriaceae</taxon>
        <taxon>Pseudaminobacter</taxon>
    </lineage>
</organism>
<name>A0A942E0S2_9HYPH</name>
<evidence type="ECO:0000313" key="2">
    <source>
        <dbReference type="Proteomes" id="UP000680348"/>
    </source>
</evidence>
<proteinExistence type="predicted"/>
<accession>A0A942E0S2</accession>
<evidence type="ECO:0000313" key="1">
    <source>
        <dbReference type="EMBL" id="MBS3648760.1"/>
    </source>
</evidence>
<sequence>MTGGRASLYGSDFQHNATIRLRIARSELHRSLYHDRPHARGQLIEIDMSEAQWATLISSPNVGDGTQCTIRYIGGEIIPALPDPEARTKQSAEEFKEASKRTVGRIKTVQERIDSMNLPKGKTAEIKDALDMVIQDLTANYPFLAKSFAEYTEEVVEKAKQEIHGYMQNVINRAGITALQSGPLPLQIEASNDDDG</sequence>
<reference evidence="1" key="1">
    <citation type="submission" date="2021-04" db="EMBL/GenBank/DDBJ databases">
        <title>Pseudaminobacter soli sp. nov., isolated from paddy soil contaminated by heavy metals.</title>
        <authorList>
            <person name="Zhang K."/>
        </authorList>
    </citation>
    <scope>NUCLEOTIDE SEQUENCE</scope>
    <source>
        <strain evidence="1">19-2017</strain>
    </source>
</reference>
<comment type="caution">
    <text evidence="1">The sequence shown here is derived from an EMBL/GenBank/DDBJ whole genome shotgun (WGS) entry which is preliminary data.</text>
</comment>
<dbReference type="Proteomes" id="UP000680348">
    <property type="component" value="Unassembled WGS sequence"/>
</dbReference>
<dbReference type="EMBL" id="JAGWCR010000004">
    <property type="protein sequence ID" value="MBS3648760.1"/>
    <property type="molecule type" value="Genomic_DNA"/>
</dbReference>
<keyword evidence="2" id="KW-1185">Reference proteome</keyword>
<gene>
    <name evidence="1" type="ORF">KEU06_08975</name>
</gene>
<dbReference type="AlphaFoldDB" id="A0A942E0S2"/>
<protein>
    <submittedName>
        <fullName evidence="1">Uncharacterized protein</fullName>
    </submittedName>
</protein>